<keyword evidence="3" id="KW-1185">Reference proteome</keyword>
<evidence type="ECO:0000313" key="2">
    <source>
        <dbReference type="EMBL" id="KFK35909.1"/>
    </source>
</evidence>
<dbReference type="Proteomes" id="UP000029120">
    <property type="component" value="Chromosome 4"/>
</dbReference>
<dbReference type="Gramene" id="KFK35909">
    <property type="protein sequence ID" value="KFK35909"/>
    <property type="gene ID" value="AALP_AA4G052100"/>
</dbReference>
<accession>A0A087H1A7</accession>
<protein>
    <submittedName>
        <fullName evidence="2">Uncharacterized protein</fullName>
    </submittedName>
</protein>
<dbReference type="OMA" id="ISMYLVT"/>
<proteinExistence type="predicted"/>
<evidence type="ECO:0000256" key="1">
    <source>
        <dbReference type="SAM" id="Phobius"/>
    </source>
</evidence>
<dbReference type="OrthoDB" id="1932652at2759"/>
<dbReference type="PANTHER" id="PTHR37196">
    <property type="entry name" value="TRANSMEMBRANE PROTEIN"/>
    <property type="match status" value="1"/>
</dbReference>
<evidence type="ECO:0000313" key="3">
    <source>
        <dbReference type="Proteomes" id="UP000029120"/>
    </source>
</evidence>
<sequence>MFFLSSSSSSLGKHQWQITNYPKLELRLKPRASVMPPSESGDITTFLLVSGVMISMYLVANFVVPSLFLKSLQVEEEEDSD</sequence>
<dbReference type="EMBL" id="CM002872">
    <property type="protein sequence ID" value="KFK35909.1"/>
    <property type="molecule type" value="Genomic_DNA"/>
</dbReference>
<keyword evidence="1" id="KW-0812">Transmembrane</keyword>
<dbReference type="PANTHER" id="PTHR37196:SF2">
    <property type="entry name" value="TRANSMEMBRANE PROTEIN"/>
    <property type="match status" value="1"/>
</dbReference>
<organism evidence="2 3">
    <name type="scientific">Arabis alpina</name>
    <name type="common">Alpine rock-cress</name>
    <dbReference type="NCBI Taxonomy" id="50452"/>
    <lineage>
        <taxon>Eukaryota</taxon>
        <taxon>Viridiplantae</taxon>
        <taxon>Streptophyta</taxon>
        <taxon>Embryophyta</taxon>
        <taxon>Tracheophyta</taxon>
        <taxon>Spermatophyta</taxon>
        <taxon>Magnoliopsida</taxon>
        <taxon>eudicotyledons</taxon>
        <taxon>Gunneridae</taxon>
        <taxon>Pentapetalae</taxon>
        <taxon>rosids</taxon>
        <taxon>malvids</taxon>
        <taxon>Brassicales</taxon>
        <taxon>Brassicaceae</taxon>
        <taxon>Arabideae</taxon>
        <taxon>Arabis</taxon>
    </lineage>
</organism>
<name>A0A087H1A7_ARAAL</name>
<reference evidence="3" key="1">
    <citation type="journal article" date="2015" name="Nat. Plants">
        <title>Genome expansion of Arabis alpina linked with retrotransposition and reduced symmetric DNA methylation.</title>
        <authorList>
            <person name="Willing E.M."/>
            <person name="Rawat V."/>
            <person name="Mandakova T."/>
            <person name="Maumus F."/>
            <person name="James G.V."/>
            <person name="Nordstroem K.J."/>
            <person name="Becker C."/>
            <person name="Warthmann N."/>
            <person name="Chica C."/>
            <person name="Szarzynska B."/>
            <person name="Zytnicki M."/>
            <person name="Albani M.C."/>
            <person name="Kiefer C."/>
            <person name="Bergonzi S."/>
            <person name="Castaings L."/>
            <person name="Mateos J.L."/>
            <person name="Berns M.C."/>
            <person name="Bujdoso N."/>
            <person name="Piofczyk T."/>
            <person name="de Lorenzo L."/>
            <person name="Barrero-Sicilia C."/>
            <person name="Mateos I."/>
            <person name="Piednoel M."/>
            <person name="Hagmann J."/>
            <person name="Chen-Min-Tao R."/>
            <person name="Iglesias-Fernandez R."/>
            <person name="Schuster S.C."/>
            <person name="Alonso-Blanco C."/>
            <person name="Roudier F."/>
            <person name="Carbonero P."/>
            <person name="Paz-Ares J."/>
            <person name="Davis S.J."/>
            <person name="Pecinka A."/>
            <person name="Quesneville H."/>
            <person name="Colot V."/>
            <person name="Lysak M.A."/>
            <person name="Weigel D."/>
            <person name="Coupland G."/>
            <person name="Schneeberger K."/>
        </authorList>
    </citation>
    <scope>NUCLEOTIDE SEQUENCE [LARGE SCALE GENOMIC DNA]</scope>
    <source>
        <strain evidence="3">cv. Pajares</strain>
    </source>
</reference>
<keyword evidence="1" id="KW-1133">Transmembrane helix</keyword>
<feature type="transmembrane region" description="Helical" evidence="1">
    <location>
        <begin position="43"/>
        <end position="64"/>
    </location>
</feature>
<gene>
    <name evidence="2" type="ordered locus">AALP_Aa4g052100</name>
</gene>
<keyword evidence="1" id="KW-0472">Membrane</keyword>
<dbReference type="AlphaFoldDB" id="A0A087H1A7"/>
<dbReference type="eggNOG" id="KOG3682">
    <property type="taxonomic scope" value="Eukaryota"/>
</dbReference>